<name>A0A7W9B899_9SPHN</name>
<dbReference type="Proteomes" id="UP000537161">
    <property type="component" value="Unassembled WGS sequence"/>
</dbReference>
<dbReference type="CDD" id="cd01299">
    <property type="entry name" value="Met_dep_hydrolase_A"/>
    <property type="match status" value="1"/>
</dbReference>
<sequence>MLKGIQRIACTLLGTGLLLCMGSSGAAEDGTRTIALRAAHLFDATSEGLRDDAVVIVHGGKIVAVGGEAAIPEGAEIIDLGDATLMPGFIDVHSHLTLEPDENYYRKTLNELMRNPTEMAFYAAANARRTLEAGFTTVRHVGGREFIDVGLRNAIAANLTDGPRILAAGNAITATGGSCDRPPFPAQRVAPLTPREGVCTGANQCREAVRDQIKWGADVIKVCASGGVLSYDPVDVPQLTRAELDAAIGEAHRWGRKVAAHAHGDTAARLSVEAGIDSIEHGSFLSEDTLKLMKTKGVFLVPTFMALDWVATNADGYPPNIAEKARVAAASHGDMFRAALRIGVPVALGTDATVRPDGHGRNAMEFALMVDAGMRPGAALLAGTSNAARLLGLDAEIGTLTPGKWADIVAVPGNPVTDIRATEHPSFVMQRGRIVRRNGVSLLR</sequence>
<organism evidence="3 4">
    <name type="scientific">Sphingopyxis panaciterrulae</name>
    <dbReference type="NCBI Taxonomy" id="462372"/>
    <lineage>
        <taxon>Bacteria</taxon>
        <taxon>Pseudomonadati</taxon>
        <taxon>Pseudomonadota</taxon>
        <taxon>Alphaproteobacteria</taxon>
        <taxon>Sphingomonadales</taxon>
        <taxon>Sphingomonadaceae</taxon>
        <taxon>Sphingopyxis</taxon>
    </lineage>
</organism>
<dbReference type="InterPro" id="IPR006680">
    <property type="entry name" value="Amidohydro-rel"/>
</dbReference>
<evidence type="ECO:0000313" key="3">
    <source>
        <dbReference type="EMBL" id="MBB5708033.1"/>
    </source>
</evidence>
<feature type="chain" id="PRO_5030904370" evidence="1">
    <location>
        <begin position="27"/>
        <end position="444"/>
    </location>
</feature>
<dbReference type="SUPFAM" id="SSF51556">
    <property type="entry name" value="Metallo-dependent hydrolases"/>
    <property type="match status" value="1"/>
</dbReference>
<reference evidence="3 4" key="1">
    <citation type="submission" date="2020-08" db="EMBL/GenBank/DDBJ databases">
        <title>Genomic Encyclopedia of Type Strains, Phase IV (KMG-IV): sequencing the most valuable type-strain genomes for metagenomic binning, comparative biology and taxonomic classification.</title>
        <authorList>
            <person name="Goeker M."/>
        </authorList>
    </citation>
    <scope>NUCLEOTIDE SEQUENCE [LARGE SCALE GENOMIC DNA]</scope>
    <source>
        <strain evidence="3 4">DSM 27163</strain>
    </source>
</reference>
<dbReference type="EMBL" id="JACIJH010000014">
    <property type="protein sequence ID" value="MBB5708033.1"/>
    <property type="molecule type" value="Genomic_DNA"/>
</dbReference>
<dbReference type="Gene3D" id="3.20.20.140">
    <property type="entry name" value="Metal-dependent hydrolases"/>
    <property type="match status" value="1"/>
</dbReference>
<feature type="signal peptide" evidence="1">
    <location>
        <begin position="1"/>
        <end position="26"/>
    </location>
</feature>
<evidence type="ECO:0000256" key="1">
    <source>
        <dbReference type="SAM" id="SignalP"/>
    </source>
</evidence>
<protein>
    <submittedName>
        <fullName evidence="3">Imidazolonepropionase-like amidohydrolase</fullName>
    </submittedName>
</protein>
<keyword evidence="3" id="KW-0378">Hydrolase</keyword>
<dbReference type="RefSeq" id="WP_184100425.1">
    <property type="nucleotide sequence ID" value="NZ_JACIJH010000014.1"/>
</dbReference>
<proteinExistence type="predicted"/>
<dbReference type="GO" id="GO:0016810">
    <property type="term" value="F:hydrolase activity, acting on carbon-nitrogen (but not peptide) bonds"/>
    <property type="evidence" value="ECO:0007669"/>
    <property type="project" value="InterPro"/>
</dbReference>
<dbReference type="PANTHER" id="PTHR43135:SF3">
    <property type="entry name" value="ALPHA-D-RIBOSE 1-METHYLPHOSPHONATE 5-TRIPHOSPHATE DIPHOSPHATASE"/>
    <property type="match status" value="1"/>
</dbReference>
<accession>A0A7W9B899</accession>
<dbReference type="SUPFAM" id="SSF51338">
    <property type="entry name" value="Composite domain of metallo-dependent hydrolases"/>
    <property type="match status" value="1"/>
</dbReference>
<dbReference type="Gene3D" id="2.30.40.10">
    <property type="entry name" value="Urease, subunit C, domain 1"/>
    <property type="match status" value="1"/>
</dbReference>
<evidence type="ECO:0000313" key="4">
    <source>
        <dbReference type="Proteomes" id="UP000537161"/>
    </source>
</evidence>
<dbReference type="InterPro" id="IPR057744">
    <property type="entry name" value="OTAase-like"/>
</dbReference>
<evidence type="ECO:0000259" key="2">
    <source>
        <dbReference type="Pfam" id="PF01979"/>
    </source>
</evidence>
<keyword evidence="1" id="KW-0732">Signal</keyword>
<dbReference type="InterPro" id="IPR032466">
    <property type="entry name" value="Metal_Hydrolase"/>
</dbReference>
<gene>
    <name evidence="3" type="ORF">FHR21_003410</name>
</gene>
<dbReference type="InterPro" id="IPR011059">
    <property type="entry name" value="Metal-dep_hydrolase_composite"/>
</dbReference>
<dbReference type="Pfam" id="PF01979">
    <property type="entry name" value="Amidohydro_1"/>
    <property type="match status" value="1"/>
</dbReference>
<dbReference type="PANTHER" id="PTHR43135">
    <property type="entry name" value="ALPHA-D-RIBOSE 1-METHYLPHOSPHONATE 5-TRIPHOSPHATE DIPHOSPHATASE"/>
    <property type="match status" value="1"/>
</dbReference>
<dbReference type="AlphaFoldDB" id="A0A7W9B899"/>
<feature type="domain" description="Amidohydrolase-related" evidence="2">
    <location>
        <begin position="84"/>
        <end position="435"/>
    </location>
</feature>
<keyword evidence="4" id="KW-1185">Reference proteome</keyword>
<dbReference type="InterPro" id="IPR051781">
    <property type="entry name" value="Metallo-dep_Hydrolase"/>
</dbReference>
<comment type="caution">
    <text evidence="3">The sequence shown here is derived from an EMBL/GenBank/DDBJ whole genome shotgun (WGS) entry which is preliminary data.</text>
</comment>